<evidence type="ECO:0000313" key="2">
    <source>
        <dbReference type="Proteomes" id="UP000239340"/>
    </source>
</evidence>
<sequence>MSLPKPLRNFGHESVRAADIREIAGGPCLPCRNMAPSSACLRQQLGLRMSEKPEILNQVLADLISDQIELRHANELRAVLSTGNEITMHGKFTVGRDFIIYRTTKDDSGKWAMTPFTHIVQLII</sequence>
<dbReference type="EMBL" id="CP024310">
    <property type="protein sequence ID" value="AUX80325.1"/>
    <property type="molecule type" value="Genomic_DNA"/>
</dbReference>
<evidence type="ECO:0000313" key="1">
    <source>
        <dbReference type="EMBL" id="AUX80325.1"/>
    </source>
</evidence>
<protein>
    <submittedName>
        <fullName evidence="1">Uncharacterized protein</fullName>
    </submittedName>
</protein>
<dbReference type="Proteomes" id="UP000239340">
    <property type="component" value="Plasmid pSfreNXT3c"/>
</dbReference>
<gene>
    <name evidence="1" type="ORF">NXT3_PC01169</name>
</gene>
<reference evidence="1 2" key="1">
    <citation type="submission" date="2017-10" db="EMBL/GenBank/DDBJ databases">
        <title>Analysis of the genome sequences of Rhizobium populations associated to common bean (phaseolus vulgaris).</title>
        <authorList>
            <person name="Bustos P."/>
            <person name="Santamaria R.I."/>
            <person name="Miranda-Sanchez F."/>
            <person name="Perez-Carrascal O."/>
            <person name="Juarez S."/>
            <person name="Lozano L."/>
            <person name="Martinez-Flores I."/>
            <person name="Vinuesa P."/>
            <person name="Martinez-Romero E."/>
            <person name="Cevallos M.A."/>
            <person name="Romero D."/>
            <person name="Davila G."/>
            <person name="Gonzalez V."/>
        </authorList>
    </citation>
    <scope>NUCLEOTIDE SEQUENCE [LARGE SCALE GENOMIC DNA]</scope>
    <source>
        <strain evidence="1 2">NXT3</strain>
        <plasmid evidence="2">Plasmid psfrenxt3c</plasmid>
    </source>
</reference>
<proteinExistence type="predicted"/>
<keyword evidence="1" id="KW-0614">Plasmid</keyword>
<dbReference type="AlphaFoldDB" id="A0A2L0HFT1"/>
<name>A0A2L0HFT1_RHIFR</name>
<accession>A0A2L0HFT1</accession>
<geneLocation type="plasmid" evidence="2">
    <name>psfrenxt3c</name>
</geneLocation>
<organism evidence="1 2">
    <name type="scientific">Rhizobium fredii</name>
    <name type="common">Sinorhizobium fredii</name>
    <dbReference type="NCBI Taxonomy" id="380"/>
    <lineage>
        <taxon>Bacteria</taxon>
        <taxon>Pseudomonadati</taxon>
        <taxon>Pseudomonadota</taxon>
        <taxon>Alphaproteobacteria</taxon>
        <taxon>Hyphomicrobiales</taxon>
        <taxon>Rhizobiaceae</taxon>
        <taxon>Sinorhizobium/Ensifer group</taxon>
        <taxon>Sinorhizobium</taxon>
    </lineage>
</organism>